<dbReference type="AlphaFoldDB" id="A0A6F9E9Y5"/>
<keyword evidence="1" id="KW-0732">Signal</keyword>
<evidence type="ECO:0000313" key="3">
    <source>
        <dbReference type="Proteomes" id="UP000502196"/>
    </source>
</evidence>
<name>A0A6F9E9Y5_9BACL</name>
<feature type="chain" id="PRO_5030151519" description="Secreted protein" evidence="1">
    <location>
        <begin position="37"/>
        <end position="143"/>
    </location>
</feature>
<protein>
    <recommendedName>
        <fullName evidence="4">Secreted protein</fullName>
    </recommendedName>
</protein>
<proteinExistence type="predicted"/>
<reference evidence="2 3" key="1">
    <citation type="submission" date="2020-04" db="EMBL/GenBank/DDBJ databases">
        <authorList>
            <person name="Hogendoorn C."/>
        </authorList>
    </citation>
    <scope>NUCLEOTIDE SEQUENCE [LARGE SCALE GENOMIC DNA]</scope>
    <source>
        <strain evidence="2">COOX1</strain>
    </source>
</reference>
<accession>A0A6F9E9Y5</accession>
<organism evidence="2 3">
    <name type="scientific">Kyrpidia spormannii</name>
    <dbReference type="NCBI Taxonomy" id="2055160"/>
    <lineage>
        <taxon>Bacteria</taxon>
        <taxon>Bacillati</taxon>
        <taxon>Bacillota</taxon>
        <taxon>Bacilli</taxon>
        <taxon>Bacillales</taxon>
        <taxon>Alicyclobacillaceae</taxon>
        <taxon>Kyrpidia</taxon>
    </lineage>
</organism>
<dbReference type="Proteomes" id="UP000502196">
    <property type="component" value="Chromosome"/>
</dbReference>
<gene>
    <name evidence="2" type="ORF">COOX1_2334</name>
</gene>
<evidence type="ECO:0000313" key="2">
    <source>
        <dbReference type="EMBL" id="CAB3394278.1"/>
    </source>
</evidence>
<sequence>MKKLRKGFVKMKNKWMLSAALSTLLTVGGATAPAFAADGGLGDVLGAVNNLVGSTNISSGSLVTATIPSQGVSIQAGSTYGAKQDGLTGLLGGILGGTYNTTAALSGPNGLSASASTSGGYGLASTVQSLTNGLGGLLGGLLK</sequence>
<evidence type="ECO:0000256" key="1">
    <source>
        <dbReference type="SAM" id="SignalP"/>
    </source>
</evidence>
<dbReference type="EMBL" id="LR792683">
    <property type="protein sequence ID" value="CAB3394278.1"/>
    <property type="molecule type" value="Genomic_DNA"/>
</dbReference>
<feature type="signal peptide" evidence="1">
    <location>
        <begin position="1"/>
        <end position="36"/>
    </location>
</feature>
<evidence type="ECO:0008006" key="4">
    <source>
        <dbReference type="Google" id="ProtNLM"/>
    </source>
</evidence>